<dbReference type="AlphaFoldDB" id="Q1EMM6"/>
<feature type="non-terminal residue" evidence="1">
    <location>
        <position position="1"/>
    </location>
</feature>
<gene>
    <name evidence="1" type="primary">mate1</name>
</gene>
<sequence>LGVVLAIFLGVGLHFGARIFTKDADVIRLIGVRHTVRSSNSTDQCVSLCI</sequence>
<proteinExistence type="evidence at transcript level"/>
<reference evidence="1" key="1">
    <citation type="journal article" date="2006" name="Plant Physiol.">
        <title>Common plantain. A collection of expressed sequence tags from vascular tissue and a simple and efficient transformation method.</title>
        <authorList>
            <person name="Pommerrenig B."/>
            <person name="Barth I."/>
            <person name="Niedermeier M."/>
            <person name="Kopp S."/>
            <person name="Schmid J."/>
            <person name="Dwyer R.A."/>
            <person name="McNair R.J."/>
            <person name="Klebl F."/>
            <person name="Sauer N."/>
        </authorList>
    </citation>
    <scope>NUCLEOTIDE SEQUENCE</scope>
    <source>
        <tissue evidence="1">Vascular tissue</tissue>
    </source>
</reference>
<name>Q1EMM6_PLAMJ</name>
<protein>
    <submittedName>
        <fullName evidence="1">MATE efflux carrier</fullName>
    </submittedName>
</protein>
<dbReference type="EMBL" id="AM113864">
    <property type="protein sequence ID" value="CAJ34816.1"/>
    <property type="molecule type" value="mRNA"/>
</dbReference>
<accession>Q1EMM6</accession>
<organism evidence="1">
    <name type="scientific">Plantago major</name>
    <name type="common">Common plantain</name>
    <dbReference type="NCBI Taxonomy" id="29818"/>
    <lineage>
        <taxon>Eukaryota</taxon>
        <taxon>Viridiplantae</taxon>
        <taxon>Streptophyta</taxon>
        <taxon>Embryophyta</taxon>
        <taxon>Tracheophyta</taxon>
        <taxon>Spermatophyta</taxon>
        <taxon>Magnoliopsida</taxon>
        <taxon>eudicotyledons</taxon>
        <taxon>Gunneridae</taxon>
        <taxon>Pentapetalae</taxon>
        <taxon>asterids</taxon>
        <taxon>lamiids</taxon>
        <taxon>Lamiales</taxon>
        <taxon>Plantaginaceae</taxon>
        <taxon>Plantagineae</taxon>
        <taxon>Plantago</taxon>
    </lineage>
</organism>
<evidence type="ECO:0000313" key="1">
    <source>
        <dbReference type="EMBL" id="CAJ34816.1"/>
    </source>
</evidence>